<comment type="caution">
    <text evidence="12">The sequence shown here is derived from an EMBL/GenBank/DDBJ whole genome shotgun (WGS) entry which is preliminary data.</text>
</comment>
<feature type="domain" description="TonB-dependent receptor plug" evidence="11">
    <location>
        <begin position="124"/>
        <end position="238"/>
    </location>
</feature>
<dbReference type="Gene3D" id="2.40.170.20">
    <property type="entry name" value="TonB-dependent receptor, beta-barrel domain"/>
    <property type="match status" value="1"/>
</dbReference>
<evidence type="ECO:0000313" key="13">
    <source>
        <dbReference type="Proteomes" id="UP001501433"/>
    </source>
</evidence>
<dbReference type="SUPFAM" id="SSF49464">
    <property type="entry name" value="Carboxypeptidase regulatory domain-like"/>
    <property type="match status" value="1"/>
</dbReference>
<evidence type="ECO:0000256" key="6">
    <source>
        <dbReference type="ARBA" id="ARBA00023136"/>
    </source>
</evidence>
<dbReference type="InterPro" id="IPR036942">
    <property type="entry name" value="Beta-barrel_TonB_sf"/>
</dbReference>
<evidence type="ECO:0000256" key="4">
    <source>
        <dbReference type="ARBA" id="ARBA00022692"/>
    </source>
</evidence>
<dbReference type="Gene3D" id="2.60.40.1120">
    <property type="entry name" value="Carboxypeptidase-like, regulatory domain"/>
    <property type="match status" value="1"/>
</dbReference>
<dbReference type="InterPro" id="IPR039426">
    <property type="entry name" value="TonB-dep_rcpt-like"/>
</dbReference>
<evidence type="ECO:0000256" key="1">
    <source>
        <dbReference type="ARBA" id="ARBA00004571"/>
    </source>
</evidence>
<proteinExistence type="inferred from homology"/>
<dbReference type="InterPro" id="IPR012910">
    <property type="entry name" value="Plug_dom"/>
</dbReference>
<dbReference type="InterPro" id="IPR000531">
    <property type="entry name" value="Beta-barrel_TonB"/>
</dbReference>
<keyword evidence="12" id="KW-0675">Receptor</keyword>
<dbReference type="InterPro" id="IPR023996">
    <property type="entry name" value="TonB-dep_OMP_SusC/RagA"/>
</dbReference>
<dbReference type="Gene3D" id="2.170.130.10">
    <property type="entry name" value="TonB-dependent receptor, plug domain"/>
    <property type="match status" value="1"/>
</dbReference>
<keyword evidence="4 8" id="KW-0812">Transmembrane</keyword>
<dbReference type="NCBIfam" id="TIGR04057">
    <property type="entry name" value="SusC_RagA_signa"/>
    <property type="match status" value="1"/>
</dbReference>
<dbReference type="RefSeq" id="WP_345276911.1">
    <property type="nucleotide sequence ID" value="NZ_BAABJW010000003.1"/>
</dbReference>
<organism evidence="12 13">
    <name type="scientific">Litoribaculum gwangyangense</name>
    <dbReference type="NCBI Taxonomy" id="1130722"/>
    <lineage>
        <taxon>Bacteria</taxon>
        <taxon>Pseudomonadati</taxon>
        <taxon>Bacteroidota</taxon>
        <taxon>Flavobacteriia</taxon>
        <taxon>Flavobacteriales</taxon>
        <taxon>Flavobacteriaceae</taxon>
        <taxon>Litoribaculum</taxon>
    </lineage>
</organism>
<keyword evidence="7 8" id="KW-0998">Cell outer membrane</keyword>
<dbReference type="InterPro" id="IPR037066">
    <property type="entry name" value="Plug_dom_sf"/>
</dbReference>
<dbReference type="Pfam" id="PF00593">
    <property type="entry name" value="TonB_dep_Rec_b-barrel"/>
    <property type="match status" value="1"/>
</dbReference>
<protein>
    <submittedName>
        <fullName evidence="12">TonB-dependent receptor</fullName>
    </submittedName>
</protein>
<evidence type="ECO:0000259" key="11">
    <source>
        <dbReference type="Pfam" id="PF07715"/>
    </source>
</evidence>
<feature type="domain" description="TonB-dependent receptor-like beta-barrel" evidence="10">
    <location>
        <begin position="393"/>
        <end position="797"/>
    </location>
</feature>
<name>A0ABP9CKY9_9FLAO</name>
<dbReference type="SUPFAM" id="SSF56935">
    <property type="entry name" value="Porins"/>
    <property type="match status" value="1"/>
</dbReference>
<keyword evidence="6 8" id="KW-0472">Membrane</keyword>
<keyword evidence="5 9" id="KW-0798">TonB box</keyword>
<gene>
    <name evidence="12" type="ORF">GCM10023330_20810</name>
</gene>
<evidence type="ECO:0000256" key="2">
    <source>
        <dbReference type="ARBA" id="ARBA00022448"/>
    </source>
</evidence>
<dbReference type="PROSITE" id="PS52016">
    <property type="entry name" value="TONB_DEPENDENT_REC_3"/>
    <property type="match status" value="1"/>
</dbReference>
<keyword evidence="3 8" id="KW-1134">Transmembrane beta strand</keyword>
<evidence type="ECO:0000259" key="10">
    <source>
        <dbReference type="Pfam" id="PF00593"/>
    </source>
</evidence>
<evidence type="ECO:0000256" key="9">
    <source>
        <dbReference type="RuleBase" id="RU003357"/>
    </source>
</evidence>
<dbReference type="EMBL" id="BAABJW010000003">
    <property type="protein sequence ID" value="GAA4813040.1"/>
    <property type="molecule type" value="Genomic_DNA"/>
</dbReference>
<reference evidence="13" key="1">
    <citation type="journal article" date="2019" name="Int. J. Syst. Evol. Microbiol.">
        <title>The Global Catalogue of Microorganisms (GCM) 10K type strain sequencing project: providing services to taxonomists for standard genome sequencing and annotation.</title>
        <authorList>
            <consortium name="The Broad Institute Genomics Platform"/>
            <consortium name="The Broad Institute Genome Sequencing Center for Infectious Disease"/>
            <person name="Wu L."/>
            <person name="Ma J."/>
        </authorList>
    </citation>
    <scope>NUCLEOTIDE SEQUENCE [LARGE SCALE GENOMIC DNA]</scope>
    <source>
        <strain evidence="13">JCM 18325</strain>
    </source>
</reference>
<evidence type="ECO:0000256" key="3">
    <source>
        <dbReference type="ARBA" id="ARBA00022452"/>
    </source>
</evidence>
<comment type="subcellular location">
    <subcellularLocation>
        <location evidence="1 8">Cell outer membrane</location>
        <topology evidence="1 8">Multi-pass membrane protein</topology>
    </subcellularLocation>
</comment>
<dbReference type="Pfam" id="PF07715">
    <property type="entry name" value="Plug"/>
    <property type="match status" value="1"/>
</dbReference>
<keyword evidence="13" id="KW-1185">Reference proteome</keyword>
<evidence type="ECO:0000256" key="7">
    <source>
        <dbReference type="ARBA" id="ARBA00023237"/>
    </source>
</evidence>
<accession>A0ABP9CKY9</accession>
<dbReference type="NCBIfam" id="TIGR04056">
    <property type="entry name" value="OMP_RagA_SusC"/>
    <property type="match status" value="1"/>
</dbReference>
<comment type="similarity">
    <text evidence="8 9">Belongs to the TonB-dependent receptor family.</text>
</comment>
<sequence>MIKNKLINKLFTPNKLNCFTLFYLVPFLFFGQTLTGVVTDELNQPLPGASVLLKGTSIGTVTDFDGQFSLDIPISNSSNIIIISYIGYVTKEISLKNFNNLIVALSEDISTLDEVVLIGYGTQKKKDLTGSVASVSSKDFQKVPVTNVEGLIANKLPGVQITPTSGKPGAGSSILIRGGSSLSATNDPLFIIDGVPIEGFNGGPGFLSQLNPNDIESFTVLKDASAAAIYGSRASNGVVIITTKKGSQDGLQINISSNTRVSTIIKKASVLTADQYREVVNDLGFSRTPLGNASTDWQDEIYQIGFASEHNISLSGAFKSIPYRASVGYLDQNGNLKTGRYERLTALLNLSPKFFDNHLKIDLNLKGSFEDERIANENALWTSTAFDPTQPVYVEDQTYGGYFQYTQFADNPAIALINPISMLNQVNRNNRNKRSVGNIQLDYSLHFLPDLHINVNAGYDISRGEFSDSAQANYFPSDLSGGYIYFADPSREVKNLLFESYLFYSKDIESIKSKFDITAGYSYNDFLTTNYFYPTYRADGVKFPNSDPVFPFDKPSHSIISFYGRFNYNYDSKYLLTASLRRDGSSRFAEDNRWGLFPSVALAWKINEENFLKDSKTLSNLKLRLSYGVTGQQDGIANYYYQTGYNTGSLNNQYTFGDTSYTTVSPQAFNPDLKWEQTESFNIGFDFGFIDNRISGSIDLYKKDTKDLLNLTTVPLGVNFSNQLLLNIGTMENKGIEFNLNASPIKNDNLSWDINFNATYNENKITKLTNGNDEGVGLFSDATLVNTVGFPRNTFYLYHQVYNSDGMPIEGQMLDVNNDGMINADDRYITNKSTLPRYLFGFSTNVQYKKWNFNASFHANLDHYLFFQPYNSTVAITDFQVSQNLNTLYYDTLFRFNDDAQRYSDFYLQNASFLRMDNLSIGYNFGKTLVKSKLGLGLNFSIQNVFTITNYTGLDPEAIRGSENGYPVPRVYALGVNFDF</sequence>
<dbReference type="InterPro" id="IPR023997">
    <property type="entry name" value="TonB-dep_OMP_SusC/RagA_CS"/>
</dbReference>
<keyword evidence="2 8" id="KW-0813">Transport</keyword>
<dbReference type="InterPro" id="IPR008969">
    <property type="entry name" value="CarboxyPept-like_regulatory"/>
</dbReference>
<evidence type="ECO:0000256" key="8">
    <source>
        <dbReference type="PROSITE-ProRule" id="PRU01360"/>
    </source>
</evidence>
<evidence type="ECO:0000313" key="12">
    <source>
        <dbReference type="EMBL" id="GAA4813040.1"/>
    </source>
</evidence>
<evidence type="ECO:0000256" key="5">
    <source>
        <dbReference type="ARBA" id="ARBA00023077"/>
    </source>
</evidence>
<dbReference type="Proteomes" id="UP001501433">
    <property type="component" value="Unassembled WGS sequence"/>
</dbReference>
<dbReference type="Pfam" id="PF13715">
    <property type="entry name" value="CarbopepD_reg_2"/>
    <property type="match status" value="1"/>
</dbReference>